<dbReference type="FunFam" id="1.20.1390.10:FF:000005">
    <property type="entry name" value="RNA binding (RRM/RBD/RNP motifs) family protein"/>
    <property type="match status" value="1"/>
</dbReference>
<proteinExistence type="predicted"/>
<name>A0A8J5TKX4_ZIZPA</name>
<evidence type="ECO:0000256" key="1">
    <source>
        <dbReference type="PROSITE-ProRule" id="PRU00176"/>
    </source>
</evidence>
<gene>
    <name evidence="3" type="ORF">GUJ93_ZPchr0014g47072</name>
</gene>
<reference evidence="3" key="2">
    <citation type="submission" date="2021-02" db="EMBL/GenBank/DDBJ databases">
        <authorList>
            <person name="Kimball J.A."/>
            <person name="Haas M.W."/>
            <person name="Macchietto M."/>
            <person name="Kono T."/>
            <person name="Duquette J."/>
            <person name="Shao M."/>
        </authorList>
    </citation>
    <scope>NUCLEOTIDE SEQUENCE</scope>
    <source>
        <tissue evidence="3">Fresh leaf tissue</tissue>
    </source>
</reference>
<protein>
    <recommendedName>
        <fullName evidence="2">RRM domain-containing protein</fullName>
    </recommendedName>
</protein>
<dbReference type="GO" id="GO:0005634">
    <property type="term" value="C:nucleus"/>
    <property type="evidence" value="ECO:0007669"/>
    <property type="project" value="TreeGrafter"/>
</dbReference>
<keyword evidence="4" id="KW-1185">Reference proteome</keyword>
<dbReference type="Pfam" id="PF00076">
    <property type="entry name" value="RRM_1"/>
    <property type="match status" value="1"/>
</dbReference>
<dbReference type="CDD" id="cd00590">
    <property type="entry name" value="RRM_SF"/>
    <property type="match status" value="1"/>
</dbReference>
<evidence type="ECO:0000259" key="2">
    <source>
        <dbReference type="PROSITE" id="PS50102"/>
    </source>
</evidence>
<accession>A0A8J5TKX4</accession>
<dbReference type="InterPro" id="IPR000504">
    <property type="entry name" value="RRM_dom"/>
</dbReference>
<feature type="domain" description="RRM" evidence="2">
    <location>
        <begin position="515"/>
        <end position="591"/>
    </location>
</feature>
<dbReference type="PANTHER" id="PTHR14738">
    <property type="entry name" value="ZINC FINGER CCCH DOMAIN-CONTAINING PROTEIN 14"/>
    <property type="match status" value="1"/>
</dbReference>
<dbReference type="GO" id="GO:0005737">
    <property type="term" value="C:cytoplasm"/>
    <property type="evidence" value="ECO:0007669"/>
    <property type="project" value="TreeGrafter"/>
</dbReference>
<keyword evidence="1" id="KW-0694">RNA-binding</keyword>
<dbReference type="EMBL" id="JAAALK010000086">
    <property type="protein sequence ID" value="KAG8082341.1"/>
    <property type="molecule type" value="Genomic_DNA"/>
</dbReference>
<comment type="caution">
    <text evidence="3">The sequence shown here is derived from an EMBL/GenBank/DDBJ whole genome shotgun (WGS) entry which is preliminary data.</text>
</comment>
<dbReference type="Proteomes" id="UP000729402">
    <property type="component" value="Unassembled WGS sequence"/>
</dbReference>
<evidence type="ECO:0000313" key="3">
    <source>
        <dbReference type="EMBL" id="KAG8082341.1"/>
    </source>
</evidence>
<reference evidence="3" key="1">
    <citation type="journal article" date="2021" name="bioRxiv">
        <title>Whole Genome Assembly and Annotation of Northern Wild Rice, Zizania palustris L., Supports a Whole Genome Duplication in the Zizania Genus.</title>
        <authorList>
            <person name="Haas M."/>
            <person name="Kono T."/>
            <person name="Macchietto M."/>
            <person name="Millas R."/>
            <person name="McGilp L."/>
            <person name="Shao M."/>
            <person name="Duquette J."/>
            <person name="Hirsch C.N."/>
            <person name="Kimball J."/>
        </authorList>
    </citation>
    <scope>NUCLEOTIDE SEQUENCE</scope>
    <source>
        <tissue evidence="3">Fresh leaf tissue</tissue>
    </source>
</reference>
<evidence type="ECO:0000313" key="4">
    <source>
        <dbReference type="Proteomes" id="UP000729402"/>
    </source>
</evidence>
<organism evidence="3 4">
    <name type="scientific">Zizania palustris</name>
    <name type="common">Northern wild rice</name>
    <dbReference type="NCBI Taxonomy" id="103762"/>
    <lineage>
        <taxon>Eukaryota</taxon>
        <taxon>Viridiplantae</taxon>
        <taxon>Streptophyta</taxon>
        <taxon>Embryophyta</taxon>
        <taxon>Tracheophyta</taxon>
        <taxon>Spermatophyta</taxon>
        <taxon>Magnoliopsida</taxon>
        <taxon>Liliopsida</taxon>
        <taxon>Poales</taxon>
        <taxon>Poaceae</taxon>
        <taxon>BOP clade</taxon>
        <taxon>Oryzoideae</taxon>
        <taxon>Oryzeae</taxon>
        <taxon>Zizaniinae</taxon>
        <taxon>Zizania</taxon>
    </lineage>
</organism>
<sequence>MDGGERTFKANFTVEGVALLQQRVKEKLKELMGDYSDDTLAEYVVVLLRNGRRRDEAAKELEVFLSDNNDAFVSWLWDHLSTSLHLYVQPKAISTNDEAKSIQSNARGMSVHNMTSSTQAIPERVVGIQKTKEIRQRREWGGIIREQPAAVPLRSVVATVSHAEEKTVHKSHAIRRTHSPETHHYRKRIREDDARQIKRTSHQAIDAPRRLLQFAVRDAVKTVHPVTPRSESASKRLRSVVSTMVSDSPLDVKLQKMDSVVRVPGATAALRAAAEAAEDVLKERYSGSVFKRLGRGGMVNDAEESFGFREQDPEREYDGIDNIQAESRLDFHERSYVGDANMCDQETIEAADSATDIDGYDNTGAAVYNGLGSNQSTVPSSVSNESLVAEFNIIEGAAALRSRKLIPQDTHPSSGQRLSGRILNIPVSSTTRKPANHETARNVLTLEPHVPKEMKGTISRKSNVTPPHANYKHMTDKSKDLMCSTSTSMLDAQKVSSLAVGSYTAGQPEGSTDSRTVFVSNVHFAATKDALSRHFNKFGAVLKTLIVTDISGQPTGSAYIEFSQKESAEQALTLNGTSFMSRILKVVKRNSLEVPQLPGWSCASRGSTFASRLTRTAYPRPAFPGAIRGRLLRGGARSLQWKRDSADSVDAGKPSHSTPIHTGSFPLVMMCLTVP</sequence>
<dbReference type="Pfam" id="PF01480">
    <property type="entry name" value="PWI"/>
    <property type="match status" value="1"/>
</dbReference>
<dbReference type="AlphaFoldDB" id="A0A8J5TKX4"/>
<dbReference type="GO" id="GO:0043488">
    <property type="term" value="P:regulation of mRNA stability"/>
    <property type="evidence" value="ECO:0007669"/>
    <property type="project" value="InterPro"/>
</dbReference>
<dbReference type="InterPro" id="IPR040366">
    <property type="entry name" value="Nab2/ZC3H14"/>
</dbReference>
<dbReference type="SMART" id="SM00360">
    <property type="entry name" value="RRM"/>
    <property type="match status" value="1"/>
</dbReference>
<dbReference type="InterPro" id="IPR002483">
    <property type="entry name" value="PWI_dom"/>
</dbReference>
<dbReference type="PROSITE" id="PS50102">
    <property type="entry name" value="RRM"/>
    <property type="match status" value="1"/>
</dbReference>
<dbReference type="GO" id="GO:0008143">
    <property type="term" value="F:poly(A) binding"/>
    <property type="evidence" value="ECO:0007669"/>
    <property type="project" value="InterPro"/>
</dbReference>
<dbReference type="OrthoDB" id="4726at2759"/>
<dbReference type="PANTHER" id="PTHR14738:SF36">
    <property type="entry name" value="RNA BINDING (RRM_RBD_RNP MOTIFS) FAMILY PROTEIN"/>
    <property type="match status" value="1"/>
</dbReference>